<dbReference type="Pfam" id="PF00753">
    <property type="entry name" value="Lactamase_B"/>
    <property type="match status" value="1"/>
</dbReference>
<dbReference type="InterPro" id="IPR036866">
    <property type="entry name" value="RibonucZ/Hydroxyglut_hydro"/>
</dbReference>
<evidence type="ECO:0000259" key="1">
    <source>
        <dbReference type="SMART" id="SM00849"/>
    </source>
</evidence>
<sequence length="279" mass="30402">MIKLTVVVDNSVPISAKKPFLGEHGLSLLLEMDSRKLLLDAGQSAIVVHNLSLLGVHPLQLDAIAISHGHYDHTGGLPHILRHRRKPIPIYAHTQIFSERYSVSGEGREHIGIPFTKEESISLGAEWQLNNNPVEIAPNLWFSGSMPRTTAFEKGDTKLVVCDKTGCDCQDEIPDDTALYYASDKGLVVISGCSHSGLVNTLNRGFEITGQTRLAGWIGGTHLGPVSPNQQEISLATLAQYSPDFVAANHCTGFEMMAELRACFGKKFIPAFVGTVIEF</sequence>
<dbReference type="RefSeq" id="WP_288185596.1">
    <property type="nucleotide sequence ID" value="NZ_LT608335.1"/>
</dbReference>
<reference evidence="2" key="1">
    <citation type="submission" date="2016-08" db="EMBL/GenBank/DDBJ databases">
        <authorList>
            <person name="Seilhamer J.J."/>
        </authorList>
    </citation>
    <scope>NUCLEOTIDE SEQUENCE</scope>
    <source>
        <strain evidence="2">86</strain>
    </source>
</reference>
<dbReference type="SMART" id="SM00849">
    <property type="entry name" value="Lactamase_B"/>
    <property type="match status" value="1"/>
</dbReference>
<dbReference type="GO" id="GO:0016740">
    <property type="term" value="F:transferase activity"/>
    <property type="evidence" value="ECO:0007669"/>
    <property type="project" value="TreeGrafter"/>
</dbReference>
<dbReference type="PANTHER" id="PTHR13754">
    <property type="entry name" value="METALLO-BETA-LACTAMASE SUPERFAMILY PROTEIN"/>
    <property type="match status" value="1"/>
</dbReference>
<proteinExistence type="predicted"/>
<dbReference type="InterPro" id="IPR001279">
    <property type="entry name" value="Metallo-B-lactamas"/>
</dbReference>
<dbReference type="AlphaFoldDB" id="A0A212LZQ3"/>
<organism evidence="2">
    <name type="scientific">uncultured Sporomusa sp</name>
    <dbReference type="NCBI Taxonomy" id="307249"/>
    <lineage>
        <taxon>Bacteria</taxon>
        <taxon>Bacillati</taxon>
        <taxon>Bacillota</taxon>
        <taxon>Negativicutes</taxon>
        <taxon>Selenomonadales</taxon>
        <taxon>Sporomusaceae</taxon>
        <taxon>Sporomusa</taxon>
        <taxon>environmental samples</taxon>
    </lineage>
</organism>
<dbReference type="SUPFAM" id="SSF56281">
    <property type="entry name" value="Metallo-hydrolase/oxidoreductase"/>
    <property type="match status" value="1"/>
</dbReference>
<dbReference type="EMBL" id="FMJE01000006">
    <property type="protein sequence ID" value="SCM83075.1"/>
    <property type="molecule type" value="Genomic_DNA"/>
</dbReference>
<name>A0A212LZQ3_9FIRM</name>
<protein>
    <submittedName>
        <fullName evidence="2">Beta-lactamase domain protein</fullName>
    </submittedName>
</protein>
<evidence type="ECO:0000313" key="2">
    <source>
        <dbReference type="EMBL" id="SCM83075.1"/>
    </source>
</evidence>
<dbReference type="CDD" id="cd07713">
    <property type="entry name" value="DHPS-like_MBL-fold"/>
    <property type="match status" value="1"/>
</dbReference>
<gene>
    <name evidence="2" type="ORF">KL86SPO_60037</name>
</gene>
<dbReference type="InterPro" id="IPR052926">
    <property type="entry name" value="Metallo-beta-lactamase_dom"/>
</dbReference>
<dbReference type="Gene3D" id="3.60.15.10">
    <property type="entry name" value="Ribonuclease Z/Hydroxyacylglutathione hydrolase-like"/>
    <property type="match status" value="1"/>
</dbReference>
<dbReference type="PANTHER" id="PTHR13754:SF18">
    <property type="entry name" value="7,8-DIHYDROPTERIN-6-METHYL-4-(BETA-D-RIBOFURANOSYL)-AMINOBENZENE-5'-PHOSPHATE SYNTHASE"/>
    <property type="match status" value="1"/>
</dbReference>
<feature type="domain" description="Metallo-beta-lactamase" evidence="1">
    <location>
        <begin position="24"/>
        <end position="195"/>
    </location>
</feature>
<accession>A0A212LZQ3</accession>
<dbReference type="InterPro" id="IPR041712">
    <property type="entry name" value="DHPS-like_MBL-fold"/>
</dbReference>